<name>A0A0H2QZF6_9AGAM</name>
<feature type="region of interest" description="Disordered" evidence="1">
    <location>
        <begin position="636"/>
        <end position="700"/>
    </location>
</feature>
<evidence type="ECO:0000313" key="2">
    <source>
        <dbReference type="EMBL" id="KLO04367.1"/>
    </source>
</evidence>
<feature type="compositionally biased region" description="Polar residues" evidence="1">
    <location>
        <begin position="485"/>
        <end position="495"/>
    </location>
</feature>
<evidence type="ECO:0000313" key="3">
    <source>
        <dbReference type="Proteomes" id="UP000053477"/>
    </source>
</evidence>
<evidence type="ECO:0000256" key="1">
    <source>
        <dbReference type="SAM" id="MobiDB-lite"/>
    </source>
</evidence>
<feature type="region of interest" description="Disordered" evidence="1">
    <location>
        <begin position="719"/>
        <end position="783"/>
    </location>
</feature>
<sequence length="783" mass="85400">MPSYLDFLHRVYSTNVPTRFAFDRTPEDALRQANVRPNFQLQIFSNTPSTVLFSPRFCRRRFDGTWDIEDAFHNAVNYEKQSIADAAKAVFGGPNYRGRPVDSTWYCVIRPEQIAALGTTLPPYCDMFWTNLDDPLNITGSLETLKKAFKEQQQLIRNSYAYLDDAIHRAQTMDLPTGMFVVPRVPPQGWVPYRAEGGIGELQERAPIDNPTPVLPTPFMRWATARELEEEHRRYANDSPIRVANASAIPVYDPPRNDSPSGLSSNVANNSNASTTANDGDAEQMRQETGNGVGIRRTSISSTVKGSTSATTIPAPTRANLAAQAEASKSLKAAETNEYSPKQARTLKTDEIDAIKQWRDDCEHKKLQPAPASIATHLSSLLGISSSKPAASISPTSITNTSASKTTGGLWTPRASSANDSPIPGLSLRNERKRVANDLPVRDAQASTNESETPSKVPRLPFRGLRWFAGARDCKNAIAARSTGPAETSNDNVESSLAAPATPFPLSRTLTINKPLSISDKGKNGPFNFNPRASPFTPKIAFFPPSLPSIATLPPVAAQPVMAFAAQVNNSPALSPASSHSSMPGLVEIDSDLEDLPPPLEPIDPNRYRTRDLSALAGGSDAMEVDGPVYDRFTYETSNARQNNSPLPDIEDIVPERAPMQHRRNDKRPSSFQRKKARNEQATGSIDPVERAKGKKKLMPKVVQGNPYVYLHTKYELRESNERVSTSAGPSAGPSTAPSAGPSAGPSIERQDTPFPTPTRQAPPSTKVRDPRLAKRDDASGKN</sequence>
<dbReference type="Proteomes" id="UP000053477">
    <property type="component" value="Unassembled WGS sequence"/>
</dbReference>
<dbReference type="EMBL" id="KQ086573">
    <property type="protein sequence ID" value="KLO04367.1"/>
    <property type="molecule type" value="Genomic_DNA"/>
</dbReference>
<feature type="region of interest" description="Disordered" evidence="1">
    <location>
        <begin position="481"/>
        <end position="500"/>
    </location>
</feature>
<dbReference type="AlphaFoldDB" id="A0A0H2QZF6"/>
<keyword evidence="3" id="KW-1185">Reference proteome</keyword>
<reference evidence="2 3" key="1">
    <citation type="submission" date="2015-04" db="EMBL/GenBank/DDBJ databases">
        <title>Complete genome sequence of Schizopora paradoxa KUC8140, a cosmopolitan wood degrader in East Asia.</title>
        <authorList>
            <consortium name="DOE Joint Genome Institute"/>
            <person name="Min B."/>
            <person name="Park H."/>
            <person name="Jang Y."/>
            <person name="Kim J.-J."/>
            <person name="Kim K.H."/>
            <person name="Pangilinan J."/>
            <person name="Lipzen A."/>
            <person name="Riley R."/>
            <person name="Grigoriev I.V."/>
            <person name="Spatafora J.W."/>
            <person name="Choi I.-G."/>
        </authorList>
    </citation>
    <scope>NUCLEOTIDE SEQUENCE [LARGE SCALE GENOMIC DNA]</scope>
    <source>
        <strain evidence="2 3">KUC8140</strain>
    </source>
</reference>
<feature type="compositionally biased region" description="Polar residues" evidence="1">
    <location>
        <begin position="723"/>
        <end position="738"/>
    </location>
</feature>
<feature type="region of interest" description="Disordered" evidence="1">
    <location>
        <begin position="250"/>
        <end position="344"/>
    </location>
</feature>
<dbReference type="InParanoid" id="A0A0H2QZF6"/>
<feature type="compositionally biased region" description="Polar residues" evidence="1">
    <location>
        <begin position="399"/>
        <end position="420"/>
    </location>
</feature>
<protein>
    <submittedName>
        <fullName evidence="2">Uncharacterized protein</fullName>
    </submittedName>
</protein>
<feature type="region of interest" description="Disordered" evidence="1">
    <location>
        <begin position="389"/>
        <end position="457"/>
    </location>
</feature>
<feature type="compositionally biased region" description="Polar residues" evidence="1">
    <location>
        <begin position="636"/>
        <end position="646"/>
    </location>
</feature>
<gene>
    <name evidence="2" type="ORF">SCHPADRAFT_947752</name>
</gene>
<proteinExistence type="predicted"/>
<feature type="compositionally biased region" description="Low complexity" evidence="1">
    <location>
        <begin position="264"/>
        <end position="278"/>
    </location>
</feature>
<feature type="compositionally biased region" description="Basic and acidic residues" evidence="1">
    <location>
        <begin position="767"/>
        <end position="783"/>
    </location>
</feature>
<feature type="compositionally biased region" description="Polar residues" evidence="1">
    <location>
        <begin position="445"/>
        <end position="454"/>
    </location>
</feature>
<accession>A0A0H2QZF6</accession>
<feature type="compositionally biased region" description="Polar residues" evidence="1">
    <location>
        <begin position="298"/>
        <end position="314"/>
    </location>
</feature>
<organism evidence="2 3">
    <name type="scientific">Schizopora paradoxa</name>
    <dbReference type="NCBI Taxonomy" id="27342"/>
    <lineage>
        <taxon>Eukaryota</taxon>
        <taxon>Fungi</taxon>
        <taxon>Dikarya</taxon>
        <taxon>Basidiomycota</taxon>
        <taxon>Agaricomycotina</taxon>
        <taxon>Agaricomycetes</taxon>
        <taxon>Hymenochaetales</taxon>
        <taxon>Schizoporaceae</taxon>
        <taxon>Schizopora</taxon>
    </lineage>
</organism>
<feature type="compositionally biased region" description="Low complexity" evidence="1">
    <location>
        <begin position="389"/>
        <end position="398"/>
    </location>
</feature>